<keyword evidence="5 20" id="KW-0812">Transmembrane</keyword>
<dbReference type="SUPFAM" id="SSF52058">
    <property type="entry name" value="L domain-like"/>
    <property type="match status" value="2"/>
</dbReference>
<dbReference type="EnsemblMetazoa" id="XM_038223035.1">
    <property type="protein sequence ID" value="XP_038078963.1"/>
    <property type="gene ID" value="LOC119746215"/>
</dbReference>
<dbReference type="GO" id="GO:0009966">
    <property type="term" value="P:regulation of signal transduction"/>
    <property type="evidence" value="ECO:0007669"/>
    <property type="project" value="UniProtKB-ARBA"/>
</dbReference>
<evidence type="ECO:0000256" key="6">
    <source>
        <dbReference type="ARBA" id="ARBA00022741"/>
    </source>
</evidence>
<dbReference type="InterPro" id="IPR050122">
    <property type="entry name" value="RTK"/>
</dbReference>
<dbReference type="Pfam" id="PF14843">
    <property type="entry name" value="GF_recep_IV"/>
    <property type="match status" value="2"/>
</dbReference>
<keyword evidence="23" id="KW-1185">Reference proteome</keyword>
<dbReference type="InterPro" id="IPR016245">
    <property type="entry name" value="Tyr_kinase_EGF/ERB/XmrK_rcpt"/>
</dbReference>
<dbReference type="OrthoDB" id="6219513at2759"/>
<dbReference type="InterPro" id="IPR006211">
    <property type="entry name" value="Furin-like_Cys-rich_dom"/>
</dbReference>
<evidence type="ECO:0000256" key="14">
    <source>
        <dbReference type="ARBA" id="ARBA00051243"/>
    </source>
</evidence>
<feature type="binding site" evidence="17 18">
    <location>
        <position position="866"/>
    </location>
    <ligand>
        <name>ATP</name>
        <dbReference type="ChEBI" id="CHEBI:30616"/>
    </ligand>
</feature>
<feature type="compositionally biased region" description="Pro residues" evidence="19">
    <location>
        <begin position="1286"/>
        <end position="1298"/>
    </location>
</feature>
<dbReference type="CDD" id="cd05057">
    <property type="entry name" value="PTKc_EGFR_like"/>
    <property type="match status" value="1"/>
</dbReference>
<evidence type="ECO:0000256" key="12">
    <source>
        <dbReference type="ARBA" id="ARBA00023170"/>
    </source>
</evidence>
<dbReference type="PIRSF" id="PIRSF000619">
    <property type="entry name" value="TyrPK_EGF-R"/>
    <property type="match status" value="1"/>
</dbReference>
<dbReference type="GO" id="GO:0022008">
    <property type="term" value="P:neurogenesis"/>
    <property type="evidence" value="ECO:0007669"/>
    <property type="project" value="TreeGrafter"/>
</dbReference>
<evidence type="ECO:0000256" key="10">
    <source>
        <dbReference type="ARBA" id="ARBA00023136"/>
    </source>
</evidence>
<dbReference type="GO" id="GO:0038127">
    <property type="term" value="P:ERBB signaling pathway"/>
    <property type="evidence" value="ECO:0007669"/>
    <property type="project" value="UniProtKB-ARBA"/>
</dbReference>
<dbReference type="Pfam" id="PF00757">
    <property type="entry name" value="Furin-like"/>
    <property type="match status" value="2"/>
</dbReference>
<dbReference type="PROSITE" id="PS50011">
    <property type="entry name" value="PROTEIN_KINASE_DOM"/>
    <property type="match status" value="1"/>
</dbReference>
<keyword evidence="7 15" id="KW-0418">Kinase</keyword>
<comment type="subcellular location">
    <subcellularLocation>
        <location evidence="1">Membrane</location>
        <topology evidence="1">Single-pass type I membrane protein</topology>
    </subcellularLocation>
</comment>
<dbReference type="InterPro" id="IPR020635">
    <property type="entry name" value="Tyr_kinase_cat_dom"/>
</dbReference>
<evidence type="ECO:0000313" key="22">
    <source>
        <dbReference type="EnsemblMetazoa" id="XP_038078963.1"/>
    </source>
</evidence>
<keyword evidence="6 15" id="KW-0547">Nucleotide-binding</keyword>
<organism evidence="22 23">
    <name type="scientific">Patiria miniata</name>
    <name type="common">Bat star</name>
    <name type="synonym">Asterina miniata</name>
    <dbReference type="NCBI Taxonomy" id="46514"/>
    <lineage>
        <taxon>Eukaryota</taxon>
        <taxon>Metazoa</taxon>
        <taxon>Echinodermata</taxon>
        <taxon>Eleutherozoa</taxon>
        <taxon>Asterozoa</taxon>
        <taxon>Asteroidea</taxon>
        <taxon>Valvatacea</taxon>
        <taxon>Valvatida</taxon>
        <taxon>Asterinidae</taxon>
        <taxon>Patiria</taxon>
    </lineage>
</organism>
<evidence type="ECO:0000256" key="5">
    <source>
        <dbReference type="ARBA" id="ARBA00022692"/>
    </source>
</evidence>
<dbReference type="FunFam" id="1.10.510.10:FF:000027">
    <property type="entry name" value="Receptor protein-tyrosine kinase"/>
    <property type="match status" value="1"/>
</dbReference>
<feature type="binding site" evidence="17">
    <location>
        <begin position="838"/>
        <end position="846"/>
    </location>
    <ligand>
        <name>ATP</name>
        <dbReference type="ChEBI" id="CHEBI:30616"/>
    </ligand>
</feature>
<dbReference type="GO" id="GO:0004714">
    <property type="term" value="F:transmembrane receptor protein tyrosine kinase activity"/>
    <property type="evidence" value="ECO:0007669"/>
    <property type="project" value="UniProtKB-EC"/>
</dbReference>
<dbReference type="Gene3D" id="3.80.20.20">
    <property type="entry name" value="Receptor L-domain"/>
    <property type="match status" value="2"/>
</dbReference>
<dbReference type="InterPro" id="IPR017441">
    <property type="entry name" value="Protein_kinase_ATP_BS"/>
</dbReference>
<dbReference type="GO" id="GO:0009925">
    <property type="term" value="C:basal plasma membrane"/>
    <property type="evidence" value="ECO:0007669"/>
    <property type="project" value="TreeGrafter"/>
</dbReference>
<dbReference type="InterPro" id="IPR008266">
    <property type="entry name" value="Tyr_kinase_AS"/>
</dbReference>
<dbReference type="PROSITE" id="PS00107">
    <property type="entry name" value="PROTEIN_KINASE_ATP"/>
    <property type="match status" value="1"/>
</dbReference>
<feature type="region of interest" description="Disordered" evidence="19">
    <location>
        <begin position="1181"/>
        <end position="1203"/>
    </location>
</feature>
<dbReference type="SUPFAM" id="SSF56112">
    <property type="entry name" value="Protein kinase-like (PK-like)"/>
    <property type="match status" value="1"/>
</dbReference>
<dbReference type="Gene3D" id="1.10.510.10">
    <property type="entry name" value="Transferase(Phosphotransferase) domain 1"/>
    <property type="match status" value="1"/>
</dbReference>
<feature type="region of interest" description="Disordered" evidence="19">
    <location>
        <begin position="1311"/>
        <end position="1330"/>
    </location>
</feature>
<dbReference type="Gene3D" id="2.10.220.10">
    <property type="entry name" value="Hormone Receptor, Insulin-like Growth Factor Receptor 1, Chain A, domain 2"/>
    <property type="match status" value="4"/>
</dbReference>
<evidence type="ECO:0000256" key="11">
    <source>
        <dbReference type="ARBA" id="ARBA00023137"/>
    </source>
</evidence>
<dbReference type="InterPro" id="IPR036941">
    <property type="entry name" value="Rcpt_L-dom_sf"/>
</dbReference>
<sequence>MISLPNLRVIRGTELYEGNLALYVATTYHNRLPTVGLRQLQMPMLHEIIKGDVKFEDNRDLCYVRTIDWSDIREDLVPWFSDHGGSCTEEHVCAPNCPGGCWGPGPDMCQELTRKNCSGTCDYRCRGPTQADCCHRSCASGCTGPSNKECLACLKFTMDDQCVEACPPSTLYNPETYQNEPNPDFRYAYGSRCLLQCPDNVLREGDNCINECGTGMIESSVPGDNKCVPCDGPCPKVCDGPEEAIFKEDFNNGSLSNCTIIRNNIFIGTASFEGDIFLGKQGITLDLLERLSTVQEIKGFVTVQGHHDHFNNLTFLRNVKKIYGRKLYGIDGPKQYSLFINSDSIESLGMTSLERINKGNVLFYENPALCYAAEGMWESIVKQPGRQSVEFYANKPRQECTAANLVCDPQCAPIGCWGAGPKQCARCKNAQLDDMCILQCDGLSQYVVAQGTSEKPTICARCDPECKGRCRGPGPQNCTECLHVQDGPFCRAACPVSKYPDENGLCQPCHSNCVKEKGCTGPENKVGEGGCVACHQALVEQDGVTVLECMTDGEPCSNNSFSFHIALSSKLPLRGYSLCQECDSNCLGCFGAGPSKCKKCMKYKRGLECVKECGANQFPDEDNSCRDCDRQCRECSGGSSPYDCAGCQNFEVLESDNVTFCAKECPPAYPYDDRNSHCVANCSEGEFANTEKNQCMACHQQCLGGCYDDRRSSCFQCLNVKYDSECLEECPKDYTNSSGVCMRDPALIPNTKPQKDQVPIGTIVGVTVSVIAILVLVIIAYFVYQKMTKSGYIPPALALKDLQGASYGNGPLTPSGAAPNQAQLKIIKETELKRGSILGSGAFGTVYRGLWIPEGETKIRIPVAIKVLREVSPSASEELLEEAKVMASVDHPYLLRLACVCMAQEISLITQLMPLGALLDYVREHKDRIGSHHLLNWCYQIAQGMVYLEEKHLIHRDLAARNVLVQTAQQVKITDFGLAKFLDVDENEFQAQGGKMPIKWLALECIQYRRFSHKSDVWSFGVTMWELMTFGSKPYDGVRAKDVPDLLEKGERLPQPQISTIDVYMLMVKCWMLDEESRPSFKQMSDELGRMAKDPKRYLVLQNDGDGTLAGLPSPVPSDFYKSLINDEIDGSKNTDLFMDADEYLQPMSLNNKEHRQPPNEFFPRTSGADFVAGNPVMSPTFPYSLSSPPAKASPARKDSSMRYAPDPVHAMQLERQRSNNSNDGATAVQIDDEDYLTPSIKADYHDLTKDKPLFEEPQYQNDPKFNSPPLAEDNSYLPLNTSTSGPPPPPTTSPPPTGVGVDNLEYHALLNPASPPVIPGNPWKTQGQEEDPRYMNEEQMGHNQPLLAGEQPRPLYSPSHSSSRPGSSLRSNGSSSVGVRLSGAASDNEVEHDYINSEVPGVRGETSI</sequence>
<dbReference type="EC" id="2.7.10.1" evidence="2 15"/>
<dbReference type="OMA" id="GYYYEWV"/>
<reference evidence="22" key="1">
    <citation type="submission" date="2022-11" db="UniProtKB">
        <authorList>
            <consortium name="EnsemblMetazoa"/>
        </authorList>
    </citation>
    <scope>IDENTIFICATION</scope>
</reference>
<dbReference type="PANTHER" id="PTHR24416">
    <property type="entry name" value="TYROSINE-PROTEIN KINASE RECEPTOR"/>
    <property type="match status" value="1"/>
</dbReference>
<dbReference type="RefSeq" id="XP_038078963.1">
    <property type="nucleotide sequence ID" value="XM_038223035.1"/>
</dbReference>
<feature type="transmembrane region" description="Helical" evidence="20">
    <location>
        <begin position="760"/>
        <end position="784"/>
    </location>
</feature>
<keyword evidence="12 15" id="KW-0675">Receptor</keyword>
<dbReference type="Pfam" id="PF01030">
    <property type="entry name" value="Recep_L_domain"/>
    <property type="match status" value="2"/>
</dbReference>
<feature type="active site" description="Proton acceptor" evidence="16">
    <location>
        <position position="957"/>
    </location>
</feature>
<dbReference type="GO" id="GO:0005524">
    <property type="term" value="F:ATP binding"/>
    <property type="evidence" value="ECO:0007669"/>
    <property type="project" value="UniProtKB-UniRule"/>
</dbReference>
<evidence type="ECO:0000256" key="7">
    <source>
        <dbReference type="ARBA" id="ARBA00022777"/>
    </source>
</evidence>
<keyword evidence="3" id="KW-0597">Phosphoprotein</keyword>
<dbReference type="InterPro" id="IPR009030">
    <property type="entry name" value="Growth_fac_rcpt_cys_sf"/>
</dbReference>
<keyword evidence="8 15" id="KW-0067">ATP-binding</keyword>
<dbReference type="SMART" id="SM00219">
    <property type="entry name" value="TyrKc"/>
    <property type="match status" value="1"/>
</dbReference>
<dbReference type="InterPro" id="IPR032778">
    <property type="entry name" value="GF_recep_IV"/>
</dbReference>
<evidence type="ECO:0000256" key="8">
    <source>
        <dbReference type="ARBA" id="ARBA00022840"/>
    </source>
</evidence>
<comment type="catalytic activity">
    <reaction evidence="14">
        <text>L-tyrosyl-[protein] + ATP = O-phospho-L-tyrosyl-[protein] + ADP + H(+)</text>
        <dbReference type="Rhea" id="RHEA:10596"/>
        <dbReference type="Rhea" id="RHEA-COMP:10136"/>
        <dbReference type="Rhea" id="RHEA-COMP:20101"/>
        <dbReference type="ChEBI" id="CHEBI:15378"/>
        <dbReference type="ChEBI" id="CHEBI:30616"/>
        <dbReference type="ChEBI" id="CHEBI:46858"/>
        <dbReference type="ChEBI" id="CHEBI:61978"/>
        <dbReference type="ChEBI" id="CHEBI:456216"/>
        <dbReference type="EC" id="2.7.10.1"/>
    </reaction>
</comment>
<dbReference type="GO" id="GO:0043235">
    <property type="term" value="C:receptor complex"/>
    <property type="evidence" value="ECO:0007669"/>
    <property type="project" value="TreeGrafter"/>
</dbReference>
<feature type="region of interest" description="Disordered" evidence="19">
    <location>
        <begin position="1255"/>
        <end position="1303"/>
    </location>
</feature>
<dbReference type="PANTHER" id="PTHR24416:SF566">
    <property type="entry name" value="EPIDERMAL GROWTH FACTOR RECEPTOR"/>
    <property type="match status" value="1"/>
</dbReference>
<accession>A0A914BRN2</accession>
<dbReference type="InterPro" id="IPR011009">
    <property type="entry name" value="Kinase-like_dom_sf"/>
</dbReference>
<protein>
    <recommendedName>
        <fullName evidence="2 15">Receptor protein-tyrosine kinase</fullName>
        <ecNumber evidence="2 15">2.7.10.1</ecNumber>
    </recommendedName>
</protein>
<feature type="region of interest" description="Disordered" evidence="19">
    <location>
        <begin position="1341"/>
        <end position="1409"/>
    </location>
</feature>
<evidence type="ECO:0000256" key="13">
    <source>
        <dbReference type="ARBA" id="ARBA00023180"/>
    </source>
</evidence>
<evidence type="ECO:0000256" key="4">
    <source>
        <dbReference type="ARBA" id="ARBA00022679"/>
    </source>
</evidence>
<keyword evidence="4 15" id="KW-0808">Transferase</keyword>
<dbReference type="GO" id="GO:0043066">
    <property type="term" value="P:negative regulation of apoptotic process"/>
    <property type="evidence" value="ECO:0007669"/>
    <property type="project" value="TreeGrafter"/>
</dbReference>
<dbReference type="Gene3D" id="3.30.200.20">
    <property type="entry name" value="Phosphorylase Kinase, domain 1"/>
    <property type="match status" value="1"/>
</dbReference>
<dbReference type="GeneID" id="119746215"/>
<keyword evidence="11 15" id="KW-0829">Tyrosine-protein kinase</keyword>
<dbReference type="InterPro" id="IPR000719">
    <property type="entry name" value="Prot_kinase_dom"/>
</dbReference>
<feature type="domain" description="Protein kinase" evidence="21">
    <location>
        <begin position="832"/>
        <end position="1099"/>
    </location>
</feature>
<comment type="similarity">
    <text evidence="15">Belongs to the protein kinase superfamily. Tyr protein kinase family. EGF receptor subfamily.</text>
</comment>
<proteinExistence type="inferred from homology"/>
<evidence type="ECO:0000259" key="21">
    <source>
        <dbReference type="PROSITE" id="PS50011"/>
    </source>
</evidence>
<evidence type="ECO:0000256" key="3">
    <source>
        <dbReference type="ARBA" id="ARBA00022553"/>
    </source>
</evidence>
<feature type="compositionally biased region" description="Low complexity" evidence="19">
    <location>
        <begin position="1353"/>
        <end position="1384"/>
    </location>
</feature>
<evidence type="ECO:0000256" key="2">
    <source>
        <dbReference type="ARBA" id="ARBA00011902"/>
    </source>
</evidence>
<dbReference type="PROSITE" id="PS00109">
    <property type="entry name" value="PROTEIN_KINASE_TYR"/>
    <property type="match status" value="1"/>
</dbReference>
<evidence type="ECO:0000313" key="23">
    <source>
        <dbReference type="Proteomes" id="UP000887568"/>
    </source>
</evidence>
<dbReference type="SMART" id="SM00261">
    <property type="entry name" value="FU"/>
    <property type="match status" value="7"/>
</dbReference>
<evidence type="ECO:0000256" key="20">
    <source>
        <dbReference type="SAM" id="Phobius"/>
    </source>
</evidence>
<evidence type="ECO:0000256" key="19">
    <source>
        <dbReference type="SAM" id="MobiDB-lite"/>
    </source>
</evidence>
<evidence type="ECO:0000256" key="1">
    <source>
        <dbReference type="ARBA" id="ARBA00004479"/>
    </source>
</evidence>
<keyword evidence="10 15" id="KW-0472">Membrane</keyword>
<dbReference type="InterPro" id="IPR006212">
    <property type="entry name" value="Furin_repeat"/>
</dbReference>
<dbReference type="GO" id="GO:0008284">
    <property type="term" value="P:positive regulation of cell population proliferation"/>
    <property type="evidence" value="ECO:0007669"/>
    <property type="project" value="TreeGrafter"/>
</dbReference>
<dbReference type="PRINTS" id="PR00109">
    <property type="entry name" value="TYRKINASE"/>
</dbReference>
<dbReference type="FunFam" id="2.10.220.10:FF:000001">
    <property type="entry name" value="Receptor protein-tyrosine kinase"/>
    <property type="match status" value="1"/>
</dbReference>
<dbReference type="SUPFAM" id="SSF57184">
    <property type="entry name" value="Growth factor receptor domain"/>
    <property type="match status" value="4"/>
</dbReference>
<evidence type="ECO:0000256" key="9">
    <source>
        <dbReference type="ARBA" id="ARBA00022989"/>
    </source>
</evidence>
<evidence type="ECO:0000256" key="15">
    <source>
        <dbReference type="PIRNR" id="PIRNR000619"/>
    </source>
</evidence>
<evidence type="ECO:0000256" key="18">
    <source>
        <dbReference type="PROSITE-ProRule" id="PRU10141"/>
    </source>
</evidence>
<name>A0A914BRN2_PATMI</name>
<evidence type="ECO:0000256" key="16">
    <source>
        <dbReference type="PIRSR" id="PIRSR000619-1"/>
    </source>
</evidence>
<dbReference type="Pfam" id="PF07714">
    <property type="entry name" value="PK_Tyr_Ser-Thr"/>
    <property type="match status" value="1"/>
</dbReference>
<dbReference type="Proteomes" id="UP000887568">
    <property type="component" value="Unplaced"/>
</dbReference>
<dbReference type="InterPro" id="IPR000494">
    <property type="entry name" value="Rcpt_L-dom"/>
</dbReference>
<dbReference type="CDD" id="cd00064">
    <property type="entry name" value="FU"/>
    <property type="match status" value="4"/>
</dbReference>
<keyword evidence="9 20" id="KW-1133">Transmembrane helix</keyword>
<dbReference type="InterPro" id="IPR001245">
    <property type="entry name" value="Ser-Thr/Tyr_kinase_cat_dom"/>
</dbReference>
<feature type="compositionally biased region" description="Low complexity" evidence="19">
    <location>
        <begin position="1185"/>
        <end position="1194"/>
    </location>
</feature>
<keyword evidence="13" id="KW-0325">Glycoprotein</keyword>
<evidence type="ECO:0000256" key="17">
    <source>
        <dbReference type="PIRSR" id="PIRSR000619-2"/>
    </source>
</evidence>